<reference evidence="3 4" key="1">
    <citation type="submission" date="2020-08" db="EMBL/GenBank/DDBJ databases">
        <title>Genomic Encyclopedia of Type Strains, Phase IV (KMG-IV): sequencing the most valuable type-strain genomes for metagenomic binning, comparative biology and taxonomic classification.</title>
        <authorList>
            <person name="Goeker M."/>
        </authorList>
    </citation>
    <scope>NUCLEOTIDE SEQUENCE [LARGE SCALE GENOMIC DNA]</scope>
    <source>
        <strain evidence="3 4">DSM 22071</strain>
    </source>
</reference>
<dbReference type="Pfam" id="PF01370">
    <property type="entry name" value="Epimerase"/>
    <property type="match status" value="1"/>
</dbReference>
<dbReference type="Proteomes" id="UP000528322">
    <property type="component" value="Unassembled WGS sequence"/>
</dbReference>
<organism evidence="3 4">
    <name type="scientific">Desulfurispira natronophila</name>
    <dbReference type="NCBI Taxonomy" id="682562"/>
    <lineage>
        <taxon>Bacteria</taxon>
        <taxon>Pseudomonadati</taxon>
        <taxon>Chrysiogenota</taxon>
        <taxon>Chrysiogenia</taxon>
        <taxon>Chrysiogenales</taxon>
        <taxon>Chrysiogenaceae</taxon>
        <taxon>Desulfurispira</taxon>
    </lineage>
</organism>
<name>A0A7W7Y3F8_9BACT</name>
<evidence type="ECO:0000256" key="1">
    <source>
        <dbReference type="ARBA" id="ARBA00007637"/>
    </source>
</evidence>
<comment type="caution">
    <text evidence="3">The sequence shown here is derived from an EMBL/GenBank/DDBJ whole genome shotgun (WGS) entry which is preliminary data.</text>
</comment>
<evidence type="ECO:0000313" key="3">
    <source>
        <dbReference type="EMBL" id="MBB5021117.1"/>
    </source>
</evidence>
<accession>A0A7W7Y3F8</accession>
<feature type="domain" description="NAD-dependent epimerase/dehydratase" evidence="2">
    <location>
        <begin position="17"/>
        <end position="254"/>
    </location>
</feature>
<evidence type="ECO:0000313" key="4">
    <source>
        <dbReference type="Proteomes" id="UP000528322"/>
    </source>
</evidence>
<gene>
    <name evidence="3" type="ORF">HNR37_000423</name>
</gene>
<dbReference type="EMBL" id="JACHID010000002">
    <property type="protein sequence ID" value="MBB5021117.1"/>
    <property type="molecule type" value="Genomic_DNA"/>
</dbReference>
<keyword evidence="4" id="KW-1185">Reference proteome</keyword>
<comment type="similarity">
    <text evidence="1">Belongs to the NAD(P)-dependent epimerase/dehydratase family.</text>
</comment>
<dbReference type="AlphaFoldDB" id="A0A7W7Y3F8"/>
<dbReference type="InterPro" id="IPR036291">
    <property type="entry name" value="NAD(P)-bd_dom_sf"/>
</dbReference>
<dbReference type="PANTHER" id="PTHR43000">
    <property type="entry name" value="DTDP-D-GLUCOSE 4,6-DEHYDRATASE-RELATED"/>
    <property type="match status" value="1"/>
</dbReference>
<dbReference type="SUPFAM" id="SSF51735">
    <property type="entry name" value="NAD(P)-binding Rossmann-fold domains"/>
    <property type="match status" value="1"/>
</dbReference>
<dbReference type="InterPro" id="IPR001509">
    <property type="entry name" value="Epimerase_deHydtase"/>
</dbReference>
<dbReference type="RefSeq" id="WP_183729202.1">
    <property type="nucleotide sequence ID" value="NZ_JACHID010000002.1"/>
</dbReference>
<dbReference type="Gene3D" id="3.90.25.10">
    <property type="entry name" value="UDP-galactose 4-epimerase, domain 1"/>
    <property type="match status" value="1"/>
</dbReference>
<protein>
    <submittedName>
        <fullName evidence="3">Nucleoside-diphosphate-sugar epimerase</fullName>
    </submittedName>
</protein>
<proteinExistence type="inferred from homology"/>
<sequence length="356" mass="39256">MQSVPEESLPPVSGTCLVTGGAGFVGSHLVASLLQLGAEVTVMDNFSYGSRHRMESMAKGHEERLHLLSGSLESLEDCVEACQDIHTVFHYASTGNSPSSFEEPFSSCQANVEGSLNLLWAAWKQGVHKFVQASSSSVYGDDSSIPMVEDRTGRPQSPYALSRYVAELYGDLFWRKYHLPTITLRYFNVYGPGQLWAEQGPAVVTCMLSYLLQGQSPPIYGNGEQSRDFVYIDDAVSANFLAAASRRGGVYNVGSGERYTINEIYEECLSVLKNLGQKIIAPPPHYLPQRFGEVNHGLAHMGRASQELGYKPTITMSEGLHRTASWLLSLSQDERDLIYAHYLDAIATPWGREANE</sequence>
<evidence type="ECO:0000259" key="2">
    <source>
        <dbReference type="Pfam" id="PF01370"/>
    </source>
</evidence>
<dbReference type="Gene3D" id="3.40.50.720">
    <property type="entry name" value="NAD(P)-binding Rossmann-like Domain"/>
    <property type="match status" value="1"/>
</dbReference>